<name>A0A1J1IYD9_9DIPT</name>
<feature type="coiled-coil region" evidence="3">
    <location>
        <begin position="369"/>
        <end position="403"/>
    </location>
</feature>
<protein>
    <submittedName>
        <fullName evidence="5">CLUMA_CG016779, isoform A</fullName>
    </submittedName>
</protein>
<dbReference type="InterPro" id="IPR003591">
    <property type="entry name" value="Leu-rich_rpt_typical-subtyp"/>
</dbReference>
<sequence length="646" mass="74412">MLMIKTFILSTSICVAFGIDLFGSSKKSDSLTVKCREKRINSYDGCDLRKLRISSRNESIEIEDTLKEIKALRIENGIVHYLPENIMKSFPNSLILHVLNSELKSINQNDLKGMTNLEDVNLHRNKIKSLDVDTFKDLKELKSLDMSNNEIELILSKLFQSNTNLETLSLNFNNIEKLHEETFMMLLKLQRLYISNNKIVELRDGTFSENKALISLDLSHNHLSYIGKNIFDKNQETLEKLNLSHNKCINLSIIKFSGTRKKELEKVKSELNEHCRPFPVTKVIEEYEEKFRLLEEGNNITKEEFKEKIGNLTKLWEFEMTLTQYAKNELSKCQSNQTQCITQLNDAESQNKNYLHRLLSCDTKQKIDNSNKVNTNTKLEEKVRQLEEENLKLRNIKDDFEKCSNFELSCDNSVNSSVCEAHGVITPLRNMKIINAKSISVKGIQIIIISDSFMSHLQSNIFETLPNLKHFEATNSNIRQIDEGTFLNAKNLEFVLLKRNHIKFLFPNIFKGAENLQTIKLESNGIEMMSANTFKGLTELKNLHLRNNFIKEIPKDIFNDLKSLEILDLAENLLRHIDGKALQFNINLEKIGIASNPLMSIGEELLDKCVNLKVIYFGKTSCIPEAIKANSKEEFKLIIQEKKCSV</sequence>
<dbReference type="EMBL" id="CVRI01000059">
    <property type="protein sequence ID" value="CRL03593.1"/>
    <property type="molecule type" value="Genomic_DNA"/>
</dbReference>
<keyword evidence="6" id="KW-1185">Reference proteome</keyword>
<evidence type="ECO:0000256" key="4">
    <source>
        <dbReference type="SAM" id="SignalP"/>
    </source>
</evidence>
<dbReference type="InterPro" id="IPR050333">
    <property type="entry name" value="SLRP"/>
</dbReference>
<dbReference type="PROSITE" id="PS51450">
    <property type="entry name" value="LRR"/>
    <property type="match status" value="2"/>
</dbReference>
<organism evidence="5 6">
    <name type="scientific">Clunio marinus</name>
    <dbReference type="NCBI Taxonomy" id="568069"/>
    <lineage>
        <taxon>Eukaryota</taxon>
        <taxon>Metazoa</taxon>
        <taxon>Ecdysozoa</taxon>
        <taxon>Arthropoda</taxon>
        <taxon>Hexapoda</taxon>
        <taxon>Insecta</taxon>
        <taxon>Pterygota</taxon>
        <taxon>Neoptera</taxon>
        <taxon>Endopterygota</taxon>
        <taxon>Diptera</taxon>
        <taxon>Nematocera</taxon>
        <taxon>Chironomoidea</taxon>
        <taxon>Chironomidae</taxon>
        <taxon>Clunio</taxon>
    </lineage>
</organism>
<proteinExistence type="predicted"/>
<dbReference type="InterPro" id="IPR001611">
    <property type="entry name" value="Leu-rich_rpt"/>
</dbReference>
<keyword evidence="1" id="KW-0433">Leucine-rich repeat</keyword>
<keyword evidence="3" id="KW-0175">Coiled coil</keyword>
<dbReference type="Gene3D" id="3.80.10.10">
    <property type="entry name" value="Ribonuclease Inhibitor"/>
    <property type="match status" value="2"/>
</dbReference>
<dbReference type="SMART" id="SM00369">
    <property type="entry name" value="LRR_TYP"/>
    <property type="match status" value="10"/>
</dbReference>
<keyword evidence="4" id="KW-0732">Signal</keyword>
<dbReference type="SUPFAM" id="SSF52058">
    <property type="entry name" value="L domain-like"/>
    <property type="match status" value="2"/>
</dbReference>
<accession>A0A1J1IYD9</accession>
<feature type="chain" id="PRO_5012882019" evidence="4">
    <location>
        <begin position="19"/>
        <end position="646"/>
    </location>
</feature>
<dbReference type="STRING" id="568069.A0A1J1IYD9"/>
<evidence type="ECO:0000313" key="6">
    <source>
        <dbReference type="Proteomes" id="UP000183832"/>
    </source>
</evidence>
<gene>
    <name evidence="5" type="ORF">CLUMA_CG016779</name>
</gene>
<dbReference type="PANTHER" id="PTHR45712:SF22">
    <property type="entry name" value="INSULIN-LIKE GROWTH FACTOR-BINDING PROTEIN COMPLEX ACID LABILE SUBUNIT"/>
    <property type="match status" value="1"/>
</dbReference>
<reference evidence="5 6" key="1">
    <citation type="submission" date="2015-04" db="EMBL/GenBank/DDBJ databases">
        <authorList>
            <person name="Syromyatnikov M.Y."/>
            <person name="Popov V.N."/>
        </authorList>
    </citation>
    <scope>NUCLEOTIDE SEQUENCE [LARGE SCALE GENOMIC DNA]</scope>
</reference>
<dbReference type="PANTHER" id="PTHR45712">
    <property type="entry name" value="AGAP008170-PA"/>
    <property type="match status" value="1"/>
</dbReference>
<dbReference type="AlphaFoldDB" id="A0A1J1IYD9"/>
<dbReference type="InterPro" id="IPR032675">
    <property type="entry name" value="LRR_dom_sf"/>
</dbReference>
<feature type="signal peptide" evidence="4">
    <location>
        <begin position="1"/>
        <end position="18"/>
    </location>
</feature>
<evidence type="ECO:0000256" key="1">
    <source>
        <dbReference type="ARBA" id="ARBA00022614"/>
    </source>
</evidence>
<keyword evidence="2" id="KW-0677">Repeat</keyword>
<dbReference type="Proteomes" id="UP000183832">
    <property type="component" value="Unassembled WGS sequence"/>
</dbReference>
<dbReference type="Pfam" id="PF13855">
    <property type="entry name" value="LRR_8"/>
    <property type="match status" value="3"/>
</dbReference>
<dbReference type="SMART" id="SM00365">
    <property type="entry name" value="LRR_SD22"/>
    <property type="match status" value="5"/>
</dbReference>
<evidence type="ECO:0000313" key="5">
    <source>
        <dbReference type="EMBL" id="CRL03593.1"/>
    </source>
</evidence>
<dbReference type="OrthoDB" id="676979at2759"/>
<evidence type="ECO:0000256" key="2">
    <source>
        <dbReference type="ARBA" id="ARBA00022737"/>
    </source>
</evidence>
<evidence type="ECO:0000256" key="3">
    <source>
        <dbReference type="SAM" id="Coils"/>
    </source>
</evidence>